<evidence type="ECO:0000256" key="6">
    <source>
        <dbReference type="ARBA" id="ARBA00022833"/>
    </source>
</evidence>
<evidence type="ECO:0000256" key="7">
    <source>
        <dbReference type="HAMAP-Rule" id="MF_00009"/>
    </source>
</evidence>
<dbReference type="PANTHER" id="PTHR46986">
    <property type="entry name" value="ENDORIBONUCLEASE YBEY, CHLOROPLASTIC"/>
    <property type="match status" value="1"/>
</dbReference>
<evidence type="ECO:0000256" key="5">
    <source>
        <dbReference type="ARBA" id="ARBA00022801"/>
    </source>
</evidence>
<keyword evidence="9" id="KW-1185">Reference proteome</keyword>
<sequence length="144" mass="15975">MAAPGSALAIQRASRARHIPTDRMLRAWARAALGRKANVTLRYVAEAEGQRLNREFRGKDYATNVLTFVYEGGPGLSGDVVICAPVVAREAREQGKEVAAHHAHLLVHGLLHLQGFDHERNAEAERMEARERAILRRLGFGDPY</sequence>
<keyword evidence="5 7" id="KW-0378">Hydrolase</keyword>
<dbReference type="SUPFAM" id="SSF55486">
    <property type="entry name" value="Metalloproteases ('zincins'), catalytic domain"/>
    <property type="match status" value="1"/>
</dbReference>
<dbReference type="InterPro" id="IPR002036">
    <property type="entry name" value="YbeY"/>
</dbReference>
<reference evidence="8 9" key="1">
    <citation type="submission" date="2020-04" db="EMBL/GenBank/DDBJ databases">
        <title>Usitatibacter rugosus gen. nov., sp. nov. and Usitatibacter palustris sp. nov., novel members of Usitatibacteraceae fam. nov. within the order Nitrosomonadales isolated from soil.</title>
        <authorList>
            <person name="Huber K.J."/>
            <person name="Neumann-Schaal M."/>
            <person name="Geppert A."/>
            <person name="Luckner M."/>
            <person name="Wanner G."/>
            <person name="Overmann J."/>
        </authorList>
    </citation>
    <scope>NUCLEOTIDE SEQUENCE [LARGE SCALE GENOMIC DNA]</scope>
    <source>
        <strain evidence="8 9">0125_3</strain>
    </source>
</reference>
<dbReference type="GO" id="GO:0005737">
    <property type="term" value="C:cytoplasm"/>
    <property type="evidence" value="ECO:0007669"/>
    <property type="project" value="UniProtKB-SubCell"/>
</dbReference>
<dbReference type="PANTHER" id="PTHR46986:SF1">
    <property type="entry name" value="ENDORIBONUCLEASE YBEY, CHLOROPLASTIC"/>
    <property type="match status" value="1"/>
</dbReference>
<comment type="similarity">
    <text evidence="1 7">Belongs to the endoribonuclease YbeY family.</text>
</comment>
<evidence type="ECO:0000256" key="4">
    <source>
        <dbReference type="ARBA" id="ARBA00022759"/>
    </source>
</evidence>
<comment type="cofactor">
    <cofactor evidence="7">
        <name>Zn(2+)</name>
        <dbReference type="ChEBI" id="CHEBI:29105"/>
    </cofactor>
    <text evidence="7">Binds 1 zinc ion.</text>
</comment>
<dbReference type="Proteomes" id="UP000501534">
    <property type="component" value="Chromosome"/>
</dbReference>
<proteinExistence type="inferred from homology"/>
<dbReference type="GO" id="GO:0006364">
    <property type="term" value="P:rRNA processing"/>
    <property type="evidence" value="ECO:0007669"/>
    <property type="project" value="UniProtKB-UniRule"/>
</dbReference>
<accession>A0A6M4GRE9</accession>
<name>A0A6M4GRE9_9PROT</name>
<keyword evidence="3 7" id="KW-0479">Metal-binding</keyword>
<dbReference type="GO" id="GO:0008270">
    <property type="term" value="F:zinc ion binding"/>
    <property type="evidence" value="ECO:0007669"/>
    <property type="project" value="UniProtKB-UniRule"/>
</dbReference>
<keyword evidence="4 7" id="KW-0255">Endonuclease</keyword>
<evidence type="ECO:0000313" key="8">
    <source>
        <dbReference type="EMBL" id="QJR09348.1"/>
    </source>
</evidence>
<keyword evidence="7" id="KW-0963">Cytoplasm</keyword>
<dbReference type="HAMAP" id="MF_00009">
    <property type="entry name" value="Endoribonucl_YbeY"/>
    <property type="match status" value="1"/>
</dbReference>
<dbReference type="InterPro" id="IPR020549">
    <property type="entry name" value="YbeY_CS"/>
</dbReference>
<evidence type="ECO:0000256" key="3">
    <source>
        <dbReference type="ARBA" id="ARBA00022723"/>
    </source>
</evidence>
<feature type="binding site" evidence="7">
    <location>
        <position position="112"/>
    </location>
    <ligand>
        <name>Zn(2+)</name>
        <dbReference type="ChEBI" id="CHEBI:29105"/>
        <note>catalytic</note>
    </ligand>
</feature>
<dbReference type="EC" id="3.1.-.-" evidence="7"/>
<organism evidence="8 9">
    <name type="scientific">Usitatibacter rugosus</name>
    <dbReference type="NCBI Taxonomy" id="2732067"/>
    <lineage>
        <taxon>Bacteria</taxon>
        <taxon>Pseudomonadati</taxon>
        <taxon>Pseudomonadota</taxon>
        <taxon>Betaproteobacteria</taxon>
        <taxon>Nitrosomonadales</taxon>
        <taxon>Usitatibacteraceae</taxon>
        <taxon>Usitatibacter</taxon>
    </lineage>
</organism>
<evidence type="ECO:0000256" key="1">
    <source>
        <dbReference type="ARBA" id="ARBA00010875"/>
    </source>
</evidence>
<gene>
    <name evidence="7 8" type="primary">ybeY</name>
    <name evidence="8" type="ORF">DSM104443_00388</name>
</gene>
<comment type="subcellular location">
    <subcellularLocation>
        <location evidence="7">Cytoplasm</location>
    </subcellularLocation>
</comment>
<evidence type="ECO:0000256" key="2">
    <source>
        <dbReference type="ARBA" id="ARBA00022722"/>
    </source>
</evidence>
<dbReference type="AlphaFoldDB" id="A0A6M4GRE9"/>
<dbReference type="GO" id="GO:0004521">
    <property type="term" value="F:RNA endonuclease activity"/>
    <property type="evidence" value="ECO:0007669"/>
    <property type="project" value="UniProtKB-UniRule"/>
</dbReference>
<dbReference type="PROSITE" id="PS01306">
    <property type="entry name" value="UPF0054"/>
    <property type="match status" value="1"/>
</dbReference>
<dbReference type="RefSeq" id="WP_171089041.1">
    <property type="nucleotide sequence ID" value="NZ_CP053069.1"/>
</dbReference>
<protein>
    <recommendedName>
        <fullName evidence="7">Endoribonuclease YbeY</fullName>
        <ecNumber evidence="7">3.1.-.-</ecNumber>
    </recommendedName>
</protein>
<dbReference type="NCBIfam" id="TIGR00043">
    <property type="entry name" value="rRNA maturation RNase YbeY"/>
    <property type="match status" value="1"/>
</dbReference>
<keyword evidence="7" id="KW-0698">rRNA processing</keyword>
<dbReference type="InterPro" id="IPR023091">
    <property type="entry name" value="MetalPrtase_cat_dom_sf_prd"/>
</dbReference>
<dbReference type="Pfam" id="PF02130">
    <property type="entry name" value="YbeY"/>
    <property type="match status" value="1"/>
</dbReference>
<keyword evidence="2 7" id="KW-0540">Nuclease</keyword>
<feature type="binding site" evidence="7">
    <location>
        <position position="118"/>
    </location>
    <ligand>
        <name>Zn(2+)</name>
        <dbReference type="ChEBI" id="CHEBI:29105"/>
        <note>catalytic</note>
    </ligand>
</feature>
<dbReference type="Gene3D" id="3.40.390.30">
    <property type="entry name" value="Metalloproteases ('zincins'), catalytic domain"/>
    <property type="match status" value="1"/>
</dbReference>
<dbReference type="GO" id="GO:0004222">
    <property type="term" value="F:metalloendopeptidase activity"/>
    <property type="evidence" value="ECO:0007669"/>
    <property type="project" value="InterPro"/>
</dbReference>
<evidence type="ECO:0000313" key="9">
    <source>
        <dbReference type="Proteomes" id="UP000501534"/>
    </source>
</evidence>
<dbReference type="KEGG" id="uru:DSM104443_00388"/>
<feature type="binding site" evidence="7">
    <location>
        <position position="108"/>
    </location>
    <ligand>
        <name>Zn(2+)</name>
        <dbReference type="ChEBI" id="CHEBI:29105"/>
        <note>catalytic</note>
    </ligand>
</feature>
<keyword evidence="6 7" id="KW-0862">Zinc</keyword>
<comment type="function">
    <text evidence="7">Single strand-specific metallo-endoribonuclease involved in late-stage 70S ribosome quality control and in maturation of the 3' terminus of the 16S rRNA.</text>
</comment>
<dbReference type="EMBL" id="CP053069">
    <property type="protein sequence ID" value="QJR09348.1"/>
    <property type="molecule type" value="Genomic_DNA"/>
</dbReference>
<keyword evidence="7" id="KW-0690">Ribosome biogenesis</keyword>